<evidence type="ECO:0000313" key="2">
    <source>
        <dbReference type="EMBL" id="RNF39998.1"/>
    </source>
</evidence>
<dbReference type="InterPro" id="IPR010982">
    <property type="entry name" value="Lambda_DNA-bd_dom_sf"/>
</dbReference>
<dbReference type="RefSeq" id="WP_123164506.1">
    <property type="nucleotide sequence ID" value="NZ_RIAX01000003.1"/>
</dbReference>
<dbReference type="Proteomes" id="UP000275473">
    <property type="component" value="Unassembled WGS sequence"/>
</dbReference>
<dbReference type="AlphaFoldDB" id="A0A3M8P8M6"/>
<dbReference type="SUPFAM" id="SSF47413">
    <property type="entry name" value="lambda repressor-like DNA-binding domains"/>
    <property type="match status" value="1"/>
</dbReference>
<dbReference type="GO" id="GO:0003677">
    <property type="term" value="F:DNA binding"/>
    <property type="evidence" value="ECO:0007669"/>
    <property type="project" value="InterPro"/>
</dbReference>
<dbReference type="CDD" id="cd00093">
    <property type="entry name" value="HTH_XRE"/>
    <property type="match status" value="1"/>
</dbReference>
<reference evidence="2 3" key="1">
    <citation type="journal article" date="2018" name="Int. J. Syst. Evol. Microbiol.">
        <title>Planococcus salinus sp. nov., a moderately halophilic bacterium isolated from a saline-alkali soil.</title>
        <authorList>
            <person name="Gan L."/>
        </authorList>
    </citation>
    <scope>NUCLEOTIDE SEQUENCE [LARGE SCALE GENOMIC DNA]</scope>
    <source>
        <strain evidence="2 3">LCB217</strain>
    </source>
</reference>
<feature type="domain" description="HTH cro/C1-type" evidence="1">
    <location>
        <begin position="7"/>
        <end position="60"/>
    </location>
</feature>
<dbReference type="EMBL" id="RIAX01000003">
    <property type="protein sequence ID" value="RNF39998.1"/>
    <property type="molecule type" value="Genomic_DNA"/>
</dbReference>
<protein>
    <submittedName>
        <fullName evidence="2">XRE family transcriptional regulator</fullName>
    </submittedName>
</protein>
<comment type="caution">
    <text evidence="2">The sequence shown here is derived from an EMBL/GenBank/DDBJ whole genome shotgun (WGS) entry which is preliminary data.</text>
</comment>
<evidence type="ECO:0000259" key="1">
    <source>
        <dbReference type="PROSITE" id="PS50943"/>
    </source>
</evidence>
<keyword evidence="3" id="KW-1185">Reference proteome</keyword>
<dbReference type="Pfam" id="PF01381">
    <property type="entry name" value="HTH_3"/>
    <property type="match status" value="1"/>
</dbReference>
<name>A0A3M8P8M6_9BACL</name>
<dbReference type="SMART" id="SM00530">
    <property type="entry name" value="HTH_XRE"/>
    <property type="match status" value="1"/>
</dbReference>
<dbReference type="InterPro" id="IPR001387">
    <property type="entry name" value="Cro/C1-type_HTH"/>
</dbReference>
<dbReference type="PROSITE" id="PS50943">
    <property type="entry name" value="HTH_CROC1"/>
    <property type="match status" value="1"/>
</dbReference>
<sequence length="143" mass="17200">MKFHERLKSYRSNMNVRQKEVAKRLNVDPSLISRYENGVRAIEVDRLPEIQLAYSIPDKIFYEMLTQADPKKTRLQPEQTKELQSLYNDALYSSNKELLDSEHFRYFFVTLSSLPEQERNKFIKKMTRELEQLKTEYPVEDHH</sequence>
<dbReference type="Gene3D" id="1.10.260.40">
    <property type="entry name" value="lambda repressor-like DNA-binding domains"/>
    <property type="match status" value="1"/>
</dbReference>
<accession>A0A3M8P8M6</accession>
<evidence type="ECO:0000313" key="3">
    <source>
        <dbReference type="Proteomes" id="UP000275473"/>
    </source>
</evidence>
<gene>
    <name evidence="2" type="ORF">EEX84_05005</name>
</gene>
<organism evidence="2 3">
    <name type="scientific">Planococcus salinus</name>
    <dbReference type="NCBI Taxonomy" id="1848460"/>
    <lineage>
        <taxon>Bacteria</taxon>
        <taxon>Bacillati</taxon>
        <taxon>Bacillota</taxon>
        <taxon>Bacilli</taxon>
        <taxon>Bacillales</taxon>
        <taxon>Caryophanaceae</taxon>
        <taxon>Planococcus</taxon>
    </lineage>
</organism>
<proteinExistence type="predicted"/>